<dbReference type="InterPro" id="IPR011009">
    <property type="entry name" value="Kinase-like_dom_sf"/>
</dbReference>
<evidence type="ECO:0000313" key="2">
    <source>
        <dbReference type="Proteomes" id="UP000027920"/>
    </source>
</evidence>
<name>A0A072Q0L0_9EURO</name>
<comment type="caution">
    <text evidence="1">The sequence shown here is derived from an EMBL/GenBank/DDBJ whole genome shotgun (WGS) entry which is preliminary data.</text>
</comment>
<sequence length="528" mass="59273">MEVAGAAIALVQAAEMAIKAGKGVVAIVIAYKHSDSRLQELSLRVEGIWLKTELQINVIMDIFSPHSEPTPWQERLLSFQYSCFDTLGSKLQSYLVKLKSLTGVDVSDGIDVYATPAITKIIPRMRYALFEKHIEGLVVELQRWQAVFDPSWYLLTRLVSPEVDKILEQTGSDTTVQTQTVSNLHDIRAIVRLTNQDTSRPHSDTVPQRKVPFLSPDSIHDQRALANEPGLQIGRIVDSDEVVVLDTTAYHEDSHPQTVATTVRQIARLLSIDDPFSMGFLKCVGLVKSNENQFIYVLALPKQQPVRLLRSLLYLPSPSLDAKFRIARNLAKTIMSLHAAKFVHKNIRPETVVVQDDGEGEMSQAYLVGFEQLRPDLGHSSLVADMVWQRNIYRHPSRQGLKVQELYVMQHDIYSLGVCLLEIGMWASFVGQNQQPPTSFDISEELKSKNPMKTATQIKARLIEKAETELPRSMGKKYTEVVLSCLTCLDSGATNLFEDEDDLYDEDGILVGVAFIEKILIKLDDITT</sequence>
<gene>
    <name evidence="1" type="ORF">A1O9_02986</name>
</gene>
<dbReference type="PANTHER" id="PTHR37542:SF1">
    <property type="entry name" value="PRION-INHIBITION AND PROPAGATION HELO DOMAIN-CONTAINING PROTEIN"/>
    <property type="match status" value="1"/>
</dbReference>
<evidence type="ECO:0008006" key="3">
    <source>
        <dbReference type="Google" id="ProtNLM"/>
    </source>
</evidence>
<protein>
    <recommendedName>
        <fullName evidence="3">Protein kinase domain-containing protein</fullName>
    </recommendedName>
</protein>
<dbReference type="PANTHER" id="PTHR37542">
    <property type="entry name" value="HELO DOMAIN-CONTAINING PROTEIN-RELATED"/>
    <property type="match status" value="1"/>
</dbReference>
<dbReference type="OrthoDB" id="4121302at2759"/>
<dbReference type="SUPFAM" id="SSF56112">
    <property type="entry name" value="Protein kinase-like (PK-like)"/>
    <property type="match status" value="1"/>
</dbReference>
<evidence type="ECO:0000313" key="1">
    <source>
        <dbReference type="EMBL" id="KEF61420.1"/>
    </source>
</evidence>
<dbReference type="RefSeq" id="XP_013264010.1">
    <property type="nucleotide sequence ID" value="XM_013408556.1"/>
</dbReference>
<dbReference type="Gene3D" id="1.10.510.10">
    <property type="entry name" value="Transferase(Phosphotransferase) domain 1"/>
    <property type="match status" value="1"/>
</dbReference>
<dbReference type="EMBL" id="AMGV01000002">
    <property type="protein sequence ID" value="KEF61420.1"/>
    <property type="molecule type" value="Genomic_DNA"/>
</dbReference>
<reference evidence="1 2" key="1">
    <citation type="submission" date="2013-03" db="EMBL/GenBank/DDBJ databases">
        <title>The Genome Sequence of Exophiala aquamarina CBS 119918.</title>
        <authorList>
            <consortium name="The Broad Institute Genomics Platform"/>
            <person name="Cuomo C."/>
            <person name="de Hoog S."/>
            <person name="Gorbushina A."/>
            <person name="Walker B."/>
            <person name="Young S.K."/>
            <person name="Zeng Q."/>
            <person name="Gargeya S."/>
            <person name="Fitzgerald M."/>
            <person name="Haas B."/>
            <person name="Abouelleil A."/>
            <person name="Allen A.W."/>
            <person name="Alvarado L."/>
            <person name="Arachchi H.M."/>
            <person name="Berlin A.M."/>
            <person name="Chapman S.B."/>
            <person name="Gainer-Dewar J."/>
            <person name="Goldberg J."/>
            <person name="Griggs A."/>
            <person name="Gujja S."/>
            <person name="Hansen M."/>
            <person name="Howarth C."/>
            <person name="Imamovic A."/>
            <person name="Ireland A."/>
            <person name="Larimer J."/>
            <person name="McCowan C."/>
            <person name="Murphy C."/>
            <person name="Pearson M."/>
            <person name="Poon T.W."/>
            <person name="Priest M."/>
            <person name="Roberts A."/>
            <person name="Saif S."/>
            <person name="Shea T."/>
            <person name="Sisk P."/>
            <person name="Sykes S."/>
            <person name="Wortman J."/>
            <person name="Nusbaum C."/>
            <person name="Birren B."/>
        </authorList>
    </citation>
    <scope>NUCLEOTIDE SEQUENCE [LARGE SCALE GENOMIC DNA]</scope>
    <source>
        <strain evidence="1 2">CBS 119918</strain>
    </source>
</reference>
<organism evidence="1 2">
    <name type="scientific">Exophiala aquamarina CBS 119918</name>
    <dbReference type="NCBI Taxonomy" id="1182545"/>
    <lineage>
        <taxon>Eukaryota</taxon>
        <taxon>Fungi</taxon>
        <taxon>Dikarya</taxon>
        <taxon>Ascomycota</taxon>
        <taxon>Pezizomycotina</taxon>
        <taxon>Eurotiomycetes</taxon>
        <taxon>Chaetothyriomycetidae</taxon>
        <taxon>Chaetothyriales</taxon>
        <taxon>Herpotrichiellaceae</taxon>
        <taxon>Exophiala</taxon>
    </lineage>
</organism>
<keyword evidence="2" id="KW-1185">Reference proteome</keyword>
<proteinExistence type="predicted"/>
<dbReference type="HOGENOM" id="CLU_028627_0_0_1"/>
<dbReference type="GeneID" id="25277926"/>
<dbReference type="STRING" id="1182545.A0A072Q0L0"/>
<dbReference type="AlphaFoldDB" id="A0A072Q0L0"/>
<accession>A0A072Q0L0</accession>
<dbReference type="Proteomes" id="UP000027920">
    <property type="component" value="Unassembled WGS sequence"/>
</dbReference>
<dbReference type="VEuPathDB" id="FungiDB:A1O9_02986"/>